<reference evidence="2 3" key="1">
    <citation type="submission" date="2024-02" db="EMBL/GenBank/DDBJ databases">
        <title>Haloferula sargassicola NBRC 104335.</title>
        <authorList>
            <person name="Ichikawa N."/>
            <person name="Katano-Makiyama Y."/>
            <person name="Hidaka K."/>
        </authorList>
    </citation>
    <scope>NUCLEOTIDE SEQUENCE [LARGE SCALE GENOMIC DNA]</scope>
    <source>
        <strain evidence="2 3">NBRC 104335</strain>
    </source>
</reference>
<feature type="region of interest" description="Disordered" evidence="1">
    <location>
        <begin position="25"/>
        <end position="47"/>
    </location>
</feature>
<organism evidence="2 3">
    <name type="scientific">Haloferula sargassicola</name>
    <dbReference type="NCBI Taxonomy" id="490096"/>
    <lineage>
        <taxon>Bacteria</taxon>
        <taxon>Pseudomonadati</taxon>
        <taxon>Verrucomicrobiota</taxon>
        <taxon>Verrucomicrobiia</taxon>
        <taxon>Verrucomicrobiales</taxon>
        <taxon>Verrucomicrobiaceae</taxon>
        <taxon>Haloferula</taxon>
    </lineage>
</organism>
<feature type="region of interest" description="Disordered" evidence="1">
    <location>
        <begin position="160"/>
        <end position="187"/>
    </location>
</feature>
<keyword evidence="3" id="KW-1185">Reference proteome</keyword>
<feature type="region of interest" description="Disordered" evidence="1">
    <location>
        <begin position="286"/>
        <end position="322"/>
    </location>
</feature>
<evidence type="ECO:0000256" key="1">
    <source>
        <dbReference type="SAM" id="MobiDB-lite"/>
    </source>
</evidence>
<sequence>MCHGKIGTPFGGGIFYEKIDPRAETTAAKMPRPPGVSGESGKGRPLPCKPDSVRPAFAGLGDHFSHRARRRPRGLGAATNTRGFGGRAALPLFCLAPRGVCRATVVTSGAVGSYPTFSPLLRRVGAVCFLLHFPSGRLDATVPLFQGARCPVVSGLSSAGFRKNQQRSPGERRADPRPPPAKFQVPSSSVVRGPWSVVRGPWSLVLGPWSLVRGPGSGVRGYPIHRRSRSPAPFRVFRIFRGSISIFSPGSLFQSPRNLPRPENPLPRGDLFARFIVPITPQAGSQLQCLPRARSPHHRGERSRDADPTPPPNPNPPTSCTHVAAPRLVSHI</sequence>
<proteinExistence type="predicted"/>
<name>A0ABP9UNF4_9BACT</name>
<accession>A0ABP9UNF4</accession>
<feature type="compositionally biased region" description="Pro residues" evidence="1">
    <location>
        <begin position="308"/>
        <end position="317"/>
    </location>
</feature>
<evidence type="ECO:0000313" key="2">
    <source>
        <dbReference type="EMBL" id="GAA5482222.1"/>
    </source>
</evidence>
<evidence type="ECO:0000313" key="3">
    <source>
        <dbReference type="Proteomes" id="UP001476282"/>
    </source>
</evidence>
<comment type="caution">
    <text evidence="2">The sequence shown here is derived from an EMBL/GenBank/DDBJ whole genome shotgun (WGS) entry which is preliminary data.</text>
</comment>
<dbReference type="Proteomes" id="UP001476282">
    <property type="component" value="Unassembled WGS sequence"/>
</dbReference>
<gene>
    <name evidence="2" type="ORF">Hsar01_01439</name>
</gene>
<protein>
    <submittedName>
        <fullName evidence="2">Uncharacterized protein</fullName>
    </submittedName>
</protein>
<dbReference type="EMBL" id="BAABRI010000007">
    <property type="protein sequence ID" value="GAA5482222.1"/>
    <property type="molecule type" value="Genomic_DNA"/>
</dbReference>